<organism evidence="1 2">
    <name type="scientific">Sphingomonas sanxanigenens DSM 19645 = NX02</name>
    <dbReference type="NCBI Taxonomy" id="1123269"/>
    <lineage>
        <taxon>Bacteria</taxon>
        <taxon>Pseudomonadati</taxon>
        <taxon>Pseudomonadota</taxon>
        <taxon>Alphaproteobacteria</taxon>
        <taxon>Sphingomonadales</taxon>
        <taxon>Sphingomonadaceae</taxon>
        <taxon>Sphingomonas</taxon>
    </lineage>
</organism>
<dbReference type="Proteomes" id="UP000018851">
    <property type="component" value="Chromosome"/>
</dbReference>
<evidence type="ECO:0000313" key="1">
    <source>
        <dbReference type="EMBL" id="AHE56000.1"/>
    </source>
</evidence>
<reference evidence="1 2" key="1">
    <citation type="submission" date="2013-07" db="EMBL/GenBank/DDBJ databases">
        <title>Completed genome of Sphingomonas sanxanigenens NX02.</title>
        <authorList>
            <person name="Ma T."/>
            <person name="Huang H."/>
            <person name="Wu M."/>
            <person name="Li X."/>
            <person name="Li G."/>
        </authorList>
    </citation>
    <scope>NUCLEOTIDE SEQUENCE [LARGE SCALE GENOMIC DNA]</scope>
    <source>
        <strain evidence="1 2">NX02</strain>
    </source>
</reference>
<dbReference type="KEGG" id="ssan:NX02_21850"/>
<name>W0AK27_9SPHN</name>
<dbReference type="EMBL" id="CP006644">
    <property type="protein sequence ID" value="AHE56000.1"/>
    <property type="molecule type" value="Genomic_DNA"/>
</dbReference>
<gene>
    <name evidence="1" type="ORF">NX02_21850</name>
</gene>
<keyword evidence="2" id="KW-1185">Reference proteome</keyword>
<evidence type="ECO:0000313" key="2">
    <source>
        <dbReference type="Proteomes" id="UP000018851"/>
    </source>
</evidence>
<proteinExistence type="predicted"/>
<sequence>MQARFPLFSAVFHAPLRILRGGIAEVRLERARDRDGLCIRCGDRREEGIMCHSCTAREFI</sequence>
<dbReference type="HOGENOM" id="CLU_2939431_0_0_5"/>
<protein>
    <submittedName>
        <fullName evidence="1">Uncharacterized protein</fullName>
    </submittedName>
</protein>
<accession>W0AK27</accession>
<dbReference type="AlphaFoldDB" id="W0AK27"/>